<feature type="domain" description="Clr5" evidence="5">
    <location>
        <begin position="11"/>
        <end position="62"/>
    </location>
</feature>
<dbReference type="Gene3D" id="1.25.40.20">
    <property type="entry name" value="Ankyrin repeat-containing domain"/>
    <property type="match status" value="3"/>
</dbReference>
<dbReference type="InterPro" id="IPR036770">
    <property type="entry name" value="Ankyrin_rpt-contain_sf"/>
</dbReference>
<dbReference type="PROSITE" id="PS50297">
    <property type="entry name" value="ANK_REP_REGION"/>
    <property type="match status" value="3"/>
</dbReference>
<feature type="repeat" description="ANK" evidence="3">
    <location>
        <begin position="1080"/>
        <end position="1112"/>
    </location>
</feature>
<feature type="region of interest" description="Disordered" evidence="4">
    <location>
        <begin position="111"/>
        <end position="135"/>
    </location>
</feature>
<reference evidence="6 7" key="1">
    <citation type="journal article" date="2024" name="Front Chem Biol">
        <title>Unveiling the potential of Daldinia eschscholtzii MFLUCC 19-0629 through bioactivity and bioinformatics studies for enhanced sustainable agriculture production.</title>
        <authorList>
            <person name="Brooks S."/>
            <person name="Weaver J.A."/>
            <person name="Klomchit A."/>
            <person name="Alharthi S.A."/>
            <person name="Onlamun T."/>
            <person name="Nurani R."/>
            <person name="Vong T.K."/>
            <person name="Alberti F."/>
            <person name="Greco C."/>
        </authorList>
    </citation>
    <scope>NUCLEOTIDE SEQUENCE [LARGE SCALE GENOMIC DNA]</scope>
    <source>
        <strain evidence="6">MFLUCC 19-0629</strain>
    </source>
</reference>
<feature type="repeat" description="ANK" evidence="3">
    <location>
        <begin position="1010"/>
        <end position="1042"/>
    </location>
</feature>
<dbReference type="AlphaFoldDB" id="A0AAX6MV40"/>
<organism evidence="6 7">
    <name type="scientific">Daldinia eschscholtzii</name>
    <dbReference type="NCBI Taxonomy" id="292717"/>
    <lineage>
        <taxon>Eukaryota</taxon>
        <taxon>Fungi</taxon>
        <taxon>Dikarya</taxon>
        <taxon>Ascomycota</taxon>
        <taxon>Pezizomycotina</taxon>
        <taxon>Sordariomycetes</taxon>
        <taxon>Xylariomycetidae</taxon>
        <taxon>Xylariales</taxon>
        <taxon>Hypoxylaceae</taxon>
        <taxon>Daldinia</taxon>
    </lineage>
</organism>
<dbReference type="Proteomes" id="UP001369815">
    <property type="component" value="Unassembled WGS sequence"/>
</dbReference>
<gene>
    <name evidence="6" type="ORF">Daesc_001541</name>
</gene>
<comment type="caution">
    <text evidence="6">The sequence shown here is derived from an EMBL/GenBank/DDBJ whole genome shotgun (WGS) entry which is preliminary data.</text>
</comment>
<dbReference type="PROSITE" id="PS50088">
    <property type="entry name" value="ANK_REPEAT"/>
    <property type="match status" value="3"/>
</dbReference>
<dbReference type="PANTHER" id="PTHR24198">
    <property type="entry name" value="ANKYRIN REPEAT AND PROTEIN KINASE DOMAIN-CONTAINING PROTEIN"/>
    <property type="match status" value="1"/>
</dbReference>
<keyword evidence="7" id="KW-1185">Reference proteome</keyword>
<protein>
    <recommendedName>
        <fullName evidence="5">Clr5 domain-containing protein</fullName>
    </recommendedName>
</protein>
<keyword evidence="2 3" id="KW-0040">ANK repeat</keyword>
<dbReference type="InterPro" id="IPR002110">
    <property type="entry name" value="Ankyrin_rpt"/>
</dbReference>
<evidence type="ECO:0000256" key="3">
    <source>
        <dbReference type="PROSITE-ProRule" id="PRU00023"/>
    </source>
</evidence>
<keyword evidence="1" id="KW-0677">Repeat</keyword>
<dbReference type="Pfam" id="PF14420">
    <property type="entry name" value="Clr5"/>
    <property type="match status" value="1"/>
</dbReference>
<dbReference type="SUPFAM" id="SSF48403">
    <property type="entry name" value="Ankyrin repeat"/>
    <property type="match status" value="3"/>
</dbReference>
<sequence>MASKARKIPLENWELHKETILNLYLTSDLSVKELVQTLEKEHGFAATLSQFEAQLRVWKARKNLKNDEWEVILPKIDNLSARGIQTRVVIAGHPVPADRVHRARRYFKEYTERPRKRRRTDGDPDQEMDSTDGSATIEFQDSNGNWNLYVGVAGDDVPPQLQLPDVNEALDPTEQDVQVENVPAQVITYPVSIDPLSFSDISFELSPHHDVNLVTYSQPVNSEDRSLSQNTGFQGQVIQSPMSFEHDINFELPVLQLENPELQLNNPTGTFPFSVFLKDLPFERFESGLLSKYHHLMRSPSPTVDCRLLSGARGPNMEFFYDVVTAMTKANGKSAHENFPSARLVFQTLDKLLPDSQLHSGNNNSTCLSQSNPNIEIYRALLYSIANGLSGISGVILGVIPRFLEQSSDIMKLLPQLSHSSPNYVAKGLAENLFRVCIESGSHDAIRLILKTGLVDVNEICCFSNGHKYTPLERAAQLQKLQAVHELLRYKADTNRSYSKGTWIGPDKRRGALARLIYGIAPTGYSDRSHSAFTQDWLDTVDALIQAGAEIRTSHIETALTRFVRMDLAEKLLHGLKPVDLCEILCDPEAEEPSLLALIASNLTDEGAKKEFTKILVTSGLEWTRCKADSQLHLDRVHDAICVGARRGHIQLVRDFFQYANDSAELLAAAIVGGNDELVSFVLAQNPSMRPTGGRRITPLSAAIEAGNHALVRELESKGALKHLDHEDNSNYSRRFASAVSAAAQVGDIQYVKKLLLLYPNFRLQALEGALERAHLNGHENIVHLLLDIGVGTSPNTSRILSHIYIQAYDNKSLLSNLISCYPDIDIMPPGDRLERELELGNMDMLDFFARSGILIRGVLGDCLPVAVRRRDPKMFRHLLELGADMSILDHRAVRFGVELYTDLLLMLQHAPPMEACIQPLGSRILIRAIATGTISIEKLNLLISCKAMDFKSMENISGYSATCSPLGMAIVKESEGRQSTFPLTSRLLDAGCDINRVAWVEKDERGFRVPKTPLLMAIEMKNEPLVRLLIDHGVEINAKAAFGIRKTPLQAAVEVGSFNLVQLLLQNGADVNANPATFHGGTTLQYAAMSGNCNVATLLLDNGADMSTPPSTFGGRWPIEAAAEHGRLDMIQFLWNASFGSGFPTEQCRKAIELAKENSHRACADLIRDMAVSNGIILTPGRSE</sequence>
<dbReference type="Pfam" id="PF12796">
    <property type="entry name" value="Ank_2"/>
    <property type="match status" value="1"/>
</dbReference>
<evidence type="ECO:0000259" key="5">
    <source>
        <dbReference type="Pfam" id="PF14420"/>
    </source>
</evidence>
<dbReference type="SMART" id="SM00248">
    <property type="entry name" value="ANK"/>
    <property type="match status" value="9"/>
</dbReference>
<name>A0AAX6MV40_9PEZI</name>
<evidence type="ECO:0000256" key="2">
    <source>
        <dbReference type="ARBA" id="ARBA00023043"/>
    </source>
</evidence>
<evidence type="ECO:0000313" key="6">
    <source>
        <dbReference type="EMBL" id="KAK6956267.1"/>
    </source>
</evidence>
<accession>A0AAX6MV40</accession>
<evidence type="ECO:0000256" key="1">
    <source>
        <dbReference type="ARBA" id="ARBA00022737"/>
    </source>
</evidence>
<evidence type="ECO:0000313" key="7">
    <source>
        <dbReference type="Proteomes" id="UP001369815"/>
    </source>
</evidence>
<evidence type="ECO:0000256" key="4">
    <source>
        <dbReference type="SAM" id="MobiDB-lite"/>
    </source>
</evidence>
<dbReference type="EMBL" id="JBANMG010000002">
    <property type="protein sequence ID" value="KAK6956267.1"/>
    <property type="molecule type" value="Genomic_DNA"/>
</dbReference>
<dbReference type="PANTHER" id="PTHR24198:SF165">
    <property type="entry name" value="ANKYRIN REPEAT-CONTAINING PROTEIN-RELATED"/>
    <property type="match status" value="1"/>
</dbReference>
<feature type="repeat" description="ANK" evidence="3">
    <location>
        <begin position="1045"/>
        <end position="1077"/>
    </location>
</feature>
<dbReference type="InterPro" id="IPR025676">
    <property type="entry name" value="Clr5_dom"/>
</dbReference>
<proteinExistence type="predicted"/>